<protein>
    <submittedName>
        <fullName evidence="1">Uncharacterized protein</fullName>
    </submittedName>
</protein>
<comment type="caution">
    <text evidence="1">The sequence shown here is derived from an EMBL/GenBank/DDBJ whole genome shotgun (WGS) entry which is preliminary data.</text>
</comment>
<reference evidence="1 2" key="1">
    <citation type="journal article" date="2014" name="Arch. Microbiol.">
        <title>Bacillus mesophilum sp. nov., strain IITR-54T, a novel 4-chlorobiphenyl dechlorinating bacterium.</title>
        <authorList>
            <person name="Manickam N."/>
            <person name="Singh N.K."/>
            <person name="Bajaj A."/>
            <person name="Kumar R.M."/>
            <person name="Kaur G."/>
            <person name="Kaur N."/>
            <person name="Bala M."/>
            <person name="Kumar A."/>
            <person name="Mayilraj S."/>
        </authorList>
    </citation>
    <scope>NUCLEOTIDE SEQUENCE [LARGE SCALE GENOMIC DNA]</scope>
    <source>
        <strain evidence="1 2">IITR-54</strain>
    </source>
</reference>
<evidence type="ECO:0000313" key="1">
    <source>
        <dbReference type="EMBL" id="KAB2333992.1"/>
    </source>
</evidence>
<sequence length="81" mass="9294">MSTNTGVVPQCLSHTHVSRGDLLMKQKVYDATYEIGNTVVHIVAPPKKTQAEVDQILKEFHRCGWSILEEIEEKMRQKKDQ</sequence>
<name>A0A7V7UZA0_9BACI</name>
<dbReference type="OrthoDB" id="2931934at2"/>
<evidence type="ECO:0000313" key="2">
    <source>
        <dbReference type="Proteomes" id="UP000441354"/>
    </source>
</evidence>
<dbReference type="EMBL" id="WBOT01000002">
    <property type="protein sequence ID" value="KAB2333992.1"/>
    <property type="molecule type" value="Genomic_DNA"/>
</dbReference>
<proteinExistence type="predicted"/>
<dbReference type="AlphaFoldDB" id="A0A7V7UZA0"/>
<dbReference type="Proteomes" id="UP000441354">
    <property type="component" value="Unassembled WGS sequence"/>
</dbReference>
<organism evidence="1 2">
    <name type="scientific">Bacillus mesophilum</name>
    <dbReference type="NCBI Taxonomy" id="1071718"/>
    <lineage>
        <taxon>Bacteria</taxon>
        <taxon>Bacillati</taxon>
        <taxon>Bacillota</taxon>
        <taxon>Bacilli</taxon>
        <taxon>Bacillales</taxon>
        <taxon>Bacillaceae</taxon>
        <taxon>Bacillus</taxon>
    </lineage>
</organism>
<dbReference type="RefSeq" id="WP_151573354.1">
    <property type="nucleotide sequence ID" value="NZ_WBOT01000002.1"/>
</dbReference>
<gene>
    <name evidence="1" type="ORF">F7732_07890</name>
</gene>
<keyword evidence="2" id="KW-1185">Reference proteome</keyword>
<accession>A0A7V7UZA0</accession>